<keyword evidence="3" id="KW-0966">Cell projection</keyword>
<dbReference type="Proteomes" id="UP001148838">
    <property type="component" value="Unassembled WGS sequence"/>
</dbReference>
<dbReference type="InterPro" id="IPR001478">
    <property type="entry name" value="PDZ"/>
</dbReference>
<evidence type="ECO:0000259" key="5">
    <source>
        <dbReference type="PROSITE" id="PS50106"/>
    </source>
</evidence>
<dbReference type="PROSITE" id="PS50106">
    <property type="entry name" value="PDZ"/>
    <property type="match status" value="1"/>
</dbReference>
<sequence>MVVPPQQQMEYSSLIPNYSAPSSVCTSDSGGGGSGQGRIRTVRLHRRLVANHGGPPNFGFSVRGGREHGTGFFVSAVEQGSEAHCQGLRNVHICSRPGWQVGIALAFYAQGCGFDPGPGRWYLSVLKCDRLMSVDLLACKRTPAGQNSGTSGDADITSAVASVLILFGGRRTNDCFVILLLMTIEESAAFNDEIQIQGSRKKLMHKAHVSGKSYVTGSGKHVLEKPLPSKQIFRMGGKFFDIDEAASPTINTSKLKICKAAWIMVKKSAPGVVKIRESFNEVSDFKFYYVLKPGATTENIAKIQIQALPATVALSAKKKEDSGKCFLTLTRKSRIFSAPFRLVEIGDQIVRINGYSVVDAIHREVLRYIKSQNHLELRQAHRPPDMASRGGRQAALPPAVCNGNNEDLIRDVRIVLNVAPRTKLGCGSLRHYPVTSTTIFATIADTSTTITTPVTYLRHHHRHHRHRPITSATIFIISTTTFAIITGTSTTIPSSTIISATTSAINADTFTINIGTSATIPSSPLPSPSYQASPLPLSPTPSEQTGPPPPSHLRHHPVTYATTPFTYATTLFYATTTSPFPSPTPPSSSPTPPLPSPTPPRCSRHHSRHLCHHSCHLRHDLRHHPHHLHHHLITYATTLVTYAAYHLRDFATSHASTLHPVTSASPPPHSRHLGHHPRHLLQHLVTSATTPVTYATTPVTSAIITVSYSNTSSPTPPPLSPTPPPLSPTPSPLSATPLSSPSSQSPPSPYLPPSHSLNVIVLICKGPEWKPGIFVQFTKENGLAREAGLRPGDQIIQCNGVPFIDIPFSDAVNVLKTSRQLDLIVRKGAGMDLFPGESSGYNSSASSVNGDQSPSWGDTKRLSIVKEESVELEERLGQLDSNHRNADKHHSWDRIEQDWDKTETKQRRKDSPVLRVHFEENGNQRSLDEANRDMSSRSLSFEFARNKRQLHQLHQLLVNADDVNMLGENPQTIRENTEILLEASKAIGLEVNPEKTKYMIMSRDQNIVRNGNIKIGDLSFEDVEKFKYLGATVTNINDTREEIKRKINMRNACLRWAGHVAHMGESRNAYRVLVGRSEGKRHLGRPRRRWEDNIKTDLREVGYDDRDWINLAQDRNHWRAYVRAALNLRVP</sequence>
<reference evidence="6 7" key="1">
    <citation type="journal article" date="2022" name="Allergy">
        <title>Genome assembly and annotation of Periplaneta americana reveal a comprehensive cockroach allergen profile.</title>
        <authorList>
            <person name="Wang L."/>
            <person name="Xiong Q."/>
            <person name="Saelim N."/>
            <person name="Wang L."/>
            <person name="Nong W."/>
            <person name="Wan A.T."/>
            <person name="Shi M."/>
            <person name="Liu X."/>
            <person name="Cao Q."/>
            <person name="Hui J.H.L."/>
            <person name="Sookrung N."/>
            <person name="Leung T.F."/>
            <person name="Tungtrongchitr A."/>
            <person name="Tsui S.K.W."/>
        </authorList>
    </citation>
    <scope>NUCLEOTIDE SEQUENCE [LARGE SCALE GENOMIC DNA]</scope>
    <source>
        <strain evidence="6">PWHHKU_190912</strain>
    </source>
</reference>
<evidence type="ECO:0000313" key="6">
    <source>
        <dbReference type="EMBL" id="KAJ4450355.1"/>
    </source>
</evidence>
<feature type="compositionally biased region" description="Pro residues" evidence="4">
    <location>
        <begin position="580"/>
        <end position="600"/>
    </location>
</feature>
<evidence type="ECO:0000256" key="4">
    <source>
        <dbReference type="SAM" id="MobiDB-lite"/>
    </source>
</evidence>
<feature type="region of interest" description="Disordered" evidence="4">
    <location>
        <begin position="839"/>
        <end position="860"/>
    </location>
</feature>
<dbReference type="InterPro" id="IPR051844">
    <property type="entry name" value="USH2_Complex_Protein"/>
</dbReference>
<proteinExistence type="predicted"/>
<comment type="caution">
    <text evidence="6">The sequence shown here is derived from an EMBL/GenBank/DDBJ whole genome shotgun (WGS) entry which is preliminary data.</text>
</comment>
<feature type="region of interest" description="Disordered" evidence="4">
    <location>
        <begin position="578"/>
        <end position="606"/>
    </location>
</feature>
<accession>A0ABQ8TUG0</accession>
<feature type="compositionally biased region" description="Pro residues" evidence="4">
    <location>
        <begin position="714"/>
        <end position="731"/>
    </location>
</feature>
<keyword evidence="2" id="KW-0677">Repeat</keyword>
<feature type="region of interest" description="Disordered" evidence="4">
    <location>
        <begin position="521"/>
        <end position="557"/>
    </location>
</feature>
<evidence type="ECO:0000256" key="3">
    <source>
        <dbReference type="ARBA" id="ARBA00023273"/>
    </source>
</evidence>
<evidence type="ECO:0000256" key="1">
    <source>
        <dbReference type="ARBA" id="ARBA00004316"/>
    </source>
</evidence>
<feature type="compositionally biased region" description="Low complexity" evidence="4">
    <location>
        <begin position="732"/>
        <end position="743"/>
    </location>
</feature>
<dbReference type="SUPFAM" id="SSF50156">
    <property type="entry name" value="PDZ domain-like"/>
    <property type="match status" value="3"/>
</dbReference>
<dbReference type="EMBL" id="JAJSOF020000003">
    <property type="protein sequence ID" value="KAJ4450355.1"/>
    <property type="molecule type" value="Genomic_DNA"/>
</dbReference>
<feature type="region of interest" description="Disordered" evidence="4">
    <location>
        <begin position="378"/>
        <end position="398"/>
    </location>
</feature>
<feature type="domain" description="PDZ" evidence="5">
    <location>
        <begin position="772"/>
        <end position="818"/>
    </location>
</feature>
<comment type="subcellular location">
    <subcellularLocation>
        <location evidence="1">Cell projection</location>
    </subcellularLocation>
</comment>
<dbReference type="SMART" id="SM00228">
    <property type="entry name" value="PDZ"/>
    <property type="match status" value="2"/>
</dbReference>
<keyword evidence="7" id="KW-1185">Reference proteome</keyword>
<organism evidence="6 7">
    <name type="scientific">Periplaneta americana</name>
    <name type="common">American cockroach</name>
    <name type="synonym">Blatta americana</name>
    <dbReference type="NCBI Taxonomy" id="6978"/>
    <lineage>
        <taxon>Eukaryota</taxon>
        <taxon>Metazoa</taxon>
        <taxon>Ecdysozoa</taxon>
        <taxon>Arthropoda</taxon>
        <taxon>Hexapoda</taxon>
        <taxon>Insecta</taxon>
        <taxon>Pterygota</taxon>
        <taxon>Neoptera</taxon>
        <taxon>Polyneoptera</taxon>
        <taxon>Dictyoptera</taxon>
        <taxon>Blattodea</taxon>
        <taxon>Blattoidea</taxon>
        <taxon>Blattidae</taxon>
        <taxon>Blattinae</taxon>
        <taxon>Periplaneta</taxon>
    </lineage>
</organism>
<dbReference type="PANTHER" id="PTHR23116:SF36">
    <property type="entry name" value="HARMONIN"/>
    <property type="match status" value="1"/>
</dbReference>
<dbReference type="PANTHER" id="PTHR23116">
    <property type="entry name" value="PDZ DOMAIN CONTAINING WHIRLIN AND HARMONIN-RELATED"/>
    <property type="match status" value="1"/>
</dbReference>
<evidence type="ECO:0000256" key="2">
    <source>
        <dbReference type="ARBA" id="ARBA00022737"/>
    </source>
</evidence>
<dbReference type="PRINTS" id="PR01217">
    <property type="entry name" value="PRICHEXTENSN"/>
</dbReference>
<evidence type="ECO:0000313" key="7">
    <source>
        <dbReference type="Proteomes" id="UP001148838"/>
    </source>
</evidence>
<protein>
    <recommendedName>
        <fullName evidence="5">PDZ domain-containing protein</fullName>
    </recommendedName>
</protein>
<dbReference type="Gene3D" id="2.30.42.10">
    <property type="match status" value="2"/>
</dbReference>
<dbReference type="InterPro" id="IPR036034">
    <property type="entry name" value="PDZ_sf"/>
</dbReference>
<feature type="compositionally biased region" description="Polar residues" evidence="4">
    <location>
        <begin position="521"/>
        <end position="532"/>
    </location>
</feature>
<feature type="region of interest" description="Disordered" evidence="4">
    <location>
        <begin position="710"/>
        <end position="750"/>
    </location>
</feature>
<gene>
    <name evidence="6" type="ORF">ANN_01776</name>
</gene>
<dbReference type="Pfam" id="PF00595">
    <property type="entry name" value="PDZ"/>
    <property type="match status" value="1"/>
</dbReference>
<name>A0ABQ8TUG0_PERAM</name>